<dbReference type="Proteomes" id="UP000694425">
    <property type="component" value="Unplaced"/>
</dbReference>
<dbReference type="Ensembl" id="ENSNVIT00000035075.1">
    <property type="protein sequence ID" value="ENSNVIP00000030268.1"/>
    <property type="gene ID" value="ENSNVIG00000023064.1"/>
</dbReference>
<keyword evidence="1" id="KW-1133">Transmembrane helix</keyword>
<proteinExistence type="predicted"/>
<dbReference type="AlphaFoldDB" id="A0A8C7EXG7"/>
<keyword evidence="1" id="KW-0472">Membrane</keyword>
<evidence type="ECO:0000259" key="2">
    <source>
        <dbReference type="Pfam" id="PF00405"/>
    </source>
</evidence>
<protein>
    <recommendedName>
        <fullName evidence="2">Transferrin-like domain-containing protein</fullName>
    </recommendedName>
</protein>
<reference evidence="3" key="1">
    <citation type="submission" date="2025-08" db="UniProtKB">
        <authorList>
            <consortium name="Ensembl"/>
        </authorList>
    </citation>
    <scope>IDENTIFICATION</scope>
</reference>
<dbReference type="InterPro" id="IPR001156">
    <property type="entry name" value="Transferrin-like_dom"/>
</dbReference>
<feature type="transmembrane region" description="Helical" evidence="1">
    <location>
        <begin position="12"/>
        <end position="32"/>
    </location>
</feature>
<gene>
    <name evidence="3" type="primary">LOC122910555</name>
</gene>
<accession>A0A8C7EXG7</accession>
<evidence type="ECO:0000313" key="3">
    <source>
        <dbReference type="Ensembl" id="ENSNVIP00000030268.1"/>
    </source>
</evidence>
<dbReference type="GeneTree" id="ENSGT00940000163596"/>
<keyword evidence="4" id="KW-1185">Reference proteome</keyword>
<name>A0A8C7EXG7_NEOVI</name>
<evidence type="ECO:0000256" key="1">
    <source>
        <dbReference type="SAM" id="Phobius"/>
    </source>
</evidence>
<dbReference type="Pfam" id="PF00405">
    <property type="entry name" value="Transferrin"/>
    <property type="match status" value="1"/>
</dbReference>
<keyword evidence="1" id="KW-0812">Transmembrane</keyword>
<organism evidence="3 4">
    <name type="scientific">Neovison vison</name>
    <name type="common">American mink</name>
    <name type="synonym">Mustela vison</name>
    <dbReference type="NCBI Taxonomy" id="452646"/>
    <lineage>
        <taxon>Eukaryota</taxon>
        <taxon>Metazoa</taxon>
        <taxon>Chordata</taxon>
        <taxon>Craniata</taxon>
        <taxon>Vertebrata</taxon>
        <taxon>Euteleostomi</taxon>
        <taxon>Mammalia</taxon>
        <taxon>Eutheria</taxon>
        <taxon>Laurasiatheria</taxon>
        <taxon>Carnivora</taxon>
        <taxon>Caniformia</taxon>
        <taxon>Musteloidea</taxon>
        <taxon>Mustelidae</taxon>
        <taxon>Mustelinae</taxon>
        <taxon>Neogale</taxon>
    </lineage>
</organism>
<reference evidence="3" key="2">
    <citation type="submission" date="2025-09" db="UniProtKB">
        <authorList>
            <consortium name="Ensembl"/>
        </authorList>
    </citation>
    <scope>IDENTIFICATION</scope>
</reference>
<evidence type="ECO:0000313" key="4">
    <source>
        <dbReference type="Proteomes" id="UP000694425"/>
    </source>
</evidence>
<sequence>MDRVLKKKKKASFLIGYSFLLCQRLIVLWVPYSSGLCPLGLCLAVPGETVRWCTISDHEASKCSSFSANMKRGVQPGPLPFSCCRSSKCRGQGGLDLGATQPGPGTFWKRQVDRIPALCLSSWEGLAVYRCYPWVFKNPS</sequence>
<feature type="domain" description="Transferrin-like" evidence="2">
    <location>
        <begin position="50"/>
        <end position="87"/>
    </location>
</feature>
<dbReference type="Gene3D" id="3.40.190.10">
    <property type="entry name" value="Periplasmic binding protein-like II"/>
    <property type="match status" value="1"/>
</dbReference>